<dbReference type="Proteomes" id="UP001054945">
    <property type="component" value="Unassembled WGS sequence"/>
</dbReference>
<gene>
    <name evidence="1" type="ORF">CEXT_361201</name>
</gene>
<proteinExistence type="predicted"/>
<comment type="caution">
    <text evidence="1">The sequence shown here is derived from an EMBL/GenBank/DDBJ whole genome shotgun (WGS) entry which is preliminary data.</text>
</comment>
<organism evidence="1 2">
    <name type="scientific">Caerostris extrusa</name>
    <name type="common">Bark spider</name>
    <name type="synonym">Caerostris bankana</name>
    <dbReference type="NCBI Taxonomy" id="172846"/>
    <lineage>
        <taxon>Eukaryota</taxon>
        <taxon>Metazoa</taxon>
        <taxon>Ecdysozoa</taxon>
        <taxon>Arthropoda</taxon>
        <taxon>Chelicerata</taxon>
        <taxon>Arachnida</taxon>
        <taxon>Araneae</taxon>
        <taxon>Araneomorphae</taxon>
        <taxon>Entelegynae</taxon>
        <taxon>Araneoidea</taxon>
        <taxon>Araneidae</taxon>
        <taxon>Caerostris</taxon>
    </lineage>
</organism>
<dbReference type="AlphaFoldDB" id="A0AAV4TTK4"/>
<reference evidence="1 2" key="1">
    <citation type="submission" date="2021-06" db="EMBL/GenBank/DDBJ databases">
        <title>Caerostris extrusa draft genome.</title>
        <authorList>
            <person name="Kono N."/>
            <person name="Arakawa K."/>
        </authorList>
    </citation>
    <scope>NUCLEOTIDE SEQUENCE [LARGE SCALE GENOMIC DNA]</scope>
</reference>
<accession>A0AAV4TTK4</accession>
<evidence type="ECO:0000313" key="2">
    <source>
        <dbReference type="Proteomes" id="UP001054945"/>
    </source>
</evidence>
<sequence>MDFELTAFMRVDVAVFTARKLFLRFQDFFASFLLEVLRLCWLREGSGATGSTCSSVLTFKVGFSAELRVFIWITIPPLSSPLLFFGEMLAMEVGKLLREGFVYGSNWKVRWLQTSLLKSSANVSPSVHQGSGTHLGILPAIEKTKHANVCFSSSERRLLKKRKLFLVEDAEDFKDPFAFIALGSVKTVRGLFIKGGGTSISRFQKRRIAQSFWRERMLIFGYYVPFQRKALHVEFYTVYI</sequence>
<keyword evidence="2" id="KW-1185">Reference proteome</keyword>
<protein>
    <submittedName>
        <fullName evidence="1">Uncharacterized protein</fullName>
    </submittedName>
</protein>
<evidence type="ECO:0000313" key="1">
    <source>
        <dbReference type="EMBL" id="GIY48361.1"/>
    </source>
</evidence>
<name>A0AAV4TTK4_CAEEX</name>
<dbReference type="EMBL" id="BPLR01011706">
    <property type="protein sequence ID" value="GIY48361.1"/>
    <property type="molecule type" value="Genomic_DNA"/>
</dbReference>